<proteinExistence type="predicted"/>
<accession>A0A1M6TDR5</accession>
<feature type="transmembrane region" description="Helical" evidence="1">
    <location>
        <begin position="247"/>
        <end position="270"/>
    </location>
</feature>
<evidence type="ECO:0000313" key="3">
    <source>
        <dbReference type="Proteomes" id="UP000184301"/>
    </source>
</evidence>
<gene>
    <name evidence="2" type="ORF">SAMN02745243_03203</name>
</gene>
<feature type="transmembrane region" description="Helical" evidence="1">
    <location>
        <begin position="405"/>
        <end position="423"/>
    </location>
</feature>
<sequence length="438" mass="50085">MGLGYLVIYTIIICTITLKSYITKNNILYRALWTEYAVSAIFCVFACLNRRIVGYGTMHNRWYDLSDTTLWGYLLLIVCNVIAFKPFKIFDENRKLENYGKTEKKQNFFIIYSIIYIITALIFIIFALGFIKSAITVSNFGDLRQNLFDNGENEAVGRVSLNFVANICFKLCLEFKLASVFIVFAMIKEKVKPVLATLLLITTFFVYYVSCSSMAARGGMLIFSFCACTIGLIFYKYLSKINRKKVAIAALVFGGIVVSFFFTVSMSRLANAVSDVNPLLRNTVFYLGHGPIEFSKITGSLHDFAYGRTIIGRLFSNFFGTNYSWDIIASDIGFPNIGPVFVTYLGFIYTDFGAFGCIAFTSIWSYITYTLIKKRPYNFSTIYYLLYYLFFYVTGNFTIGRLEYASLVTTTIIYFIIKTIEVYPPFKRIFTARIRVGK</sequence>
<feature type="transmembrane region" description="Helical" evidence="1">
    <location>
        <begin position="108"/>
        <end position="131"/>
    </location>
</feature>
<protein>
    <submittedName>
        <fullName evidence="2">Oligosaccharide repeat unit polymerase</fullName>
    </submittedName>
</protein>
<keyword evidence="3" id="KW-1185">Reference proteome</keyword>
<feature type="transmembrane region" description="Helical" evidence="1">
    <location>
        <begin position="163"/>
        <end position="187"/>
    </location>
</feature>
<keyword evidence="1" id="KW-0812">Transmembrane</keyword>
<dbReference type="STRING" id="1121950.SAMN02745243_03203"/>
<dbReference type="Proteomes" id="UP000184301">
    <property type="component" value="Unassembled WGS sequence"/>
</dbReference>
<dbReference type="AlphaFoldDB" id="A0A1M6TDR5"/>
<feature type="transmembrane region" description="Helical" evidence="1">
    <location>
        <begin position="216"/>
        <end position="235"/>
    </location>
</feature>
<feature type="transmembrane region" description="Helical" evidence="1">
    <location>
        <begin position="70"/>
        <end position="87"/>
    </location>
</feature>
<evidence type="ECO:0000313" key="2">
    <source>
        <dbReference type="EMBL" id="SHK55182.1"/>
    </source>
</evidence>
<dbReference type="OrthoDB" id="9820550at2"/>
<dbReference type="RefSeq" id="WP_073112293.1">
    <property type="nucleotide sequence ID" value="NZ_FQZY01000058.1"/>
</dbReference>
<name>A0A1M6TDR5_9FIRM</name>
<evidence type="ECO:0000256" key="1">
    <source>
        <dbReference type="SAM" id="Phobius"/>
    </source>
</evidence>
<feature type="transmembrane region" description="Helical" evidence="1">
    <location>
        <begin position="344"/>
        <end position="369"/>
    </location>
</feature>
<reference evidence="2 3" key="1">
    <citation type="submission" date="2016-11" db="EMBL/GenBank/DDBJ databases">
        <authorList>
            <person name="Jaros S."/>
            <person name="Januszkiewicz K."/>
            <person name="Wedrychowicz H."/>
        </authorList>
    </citation>
    <scope>NUCLEOTIDE SEQUENCE [LARGE SCALE GENOMIC DNA]</scope>
    <source>
        <strain evidence="2 3">DSM 15480</strain>
    </source>
</reference>
<dbReference type="EMBL" id="FQZY01000058">
    <property type="protein sequence ID" value="SHK55182.1"/>
    <property type="molecule type" value="Genomic_DNA"/>
</dbReference>
<feature type="transmembrane region" description="Helical" evidence="1">
    <location>
        <begin position="381"/>
        <end position="399"/>
    </location>
</feature>
<feature type="transmembrane region" description="Helical" evidence="1">
    <location>
        <begin position="194"/>
        <end position="210"/>
    </location>
</feature>
<keyword evidence="1" id="KW-1133">Transmembrane helix</keyword>
<feature type="transmembrane region" description="Helical" evidence="1">
    <location>
        <begin position="6"/>
        <end position="24"/>
    </location>
</feature>
<feature type="transmembrane region" description="Helical" evidence="1">
    <location>
        <begin position="36"/>
        <end position="58"/>
    </location>
</feature>
<dbReference type="NCBIfam" id="TIGR04370">
    <property type="entry name" value="glyco_rpt_poly"/>
    <property type="match status" value="1"/>
</dbReference>
<keyword evidence="1" id="KW-0472">Membrane</keyword>
<organism evidence="2 3">
    <name type="scientific">Hespellia stercorisuis DSM 15480</name>
    <dbReference type="NCBI Taxonomy" id="1121950"/>
    <lineage>
        <taxon>Bacteria</taxon>
        <taxon>Bacillati</taxon>
        <taxon>Bacillota</taxon>
        <taxon>Clostridia</taxon>
        <taxon>Lachnospirales</taxon>
        <taxon>Lachnospiraceae</taxon>
        <taxon>Hespellia</taxon>
    </lineage>
</organism>